<dbReference type="PANTHER" id="PTHR43316">
    <property type="entry name" value="HYDROLASE, HALOACID DELAHOGENASE-RELATED"/>
    <property type="match status" value="1"/>
</dbReference>
<proteinExistence type="inferred from homology"/>
<gene>
    <name evidence="4" type="ORF">LNKW23_17230</name>
</gene>
<dbReference type="SFLD" id="SFLDG01129">
    <property type="entry name" value="C1.5:_HAD__Beta-PGM__Phosphata"/>
    <property type="match status" value="1"/>
</dbReference>
<dbReference type="SUPFAM" id="SSF56784">
    <property type="entry name" value="HAD-like"/>
    <property type="match status" value="1"/>
</dbReference>
<dbReference type="Proteomes" id="UP001239909">
    <property type="component" value="Unassembled WGS sequence"/>
</dbReference>
<evidence type="ECO:0000256" key="3">
    <source>
        <dbReference type="RuleBase" id="RU368077"/>
    </source>
</evidence>
<evidence type="ECO:0000256" key="2">
    <source>
        <dbReference type="ARBA" id="ARBA00022801"/>
    </source>
</evidence>
<keyword evidence="5" id="KW-1185">Reference proteome</keyword>
<name>A0ABQ6LQ06_9RHOB</name>
<dbReference type="NCBIfam" id="TIGR01493">
    <property type="entry name" value="HAD-SF-IA-v2"/>
    <property type="match status" value="1"/>
</dbReference>
<dbReference type="RefSeq" id="WP_285671291.1">
    <property type="nucleotide sequence ID" value="NZ_BSYI01000011.1"/>
</dbReference>
<dbReference type="InterPro" id="IPR051540">
    <property type="entry name" value="S-2-haloacid_dehalogenase"/>
</dbReference>
<dbReference type="Gene3D" id="3.40.50.1000">
    <property type="entry name" value="HAD superfamily/HAD-like"/>
    <property type="match status" value="1"/>
</dbReference>
<dbReference type="EMBL" id="BSYI01000011">
    <property type="protein sequence ID" value="GMG82510.1"/>
    <property type="molecule type" value="Genomic_DNA"/>
</dbReference>
<dbReference type="Gene3D" id="1.10.150.240">
    <property type="entry name" value="Putative phosphatase, domain 2"/>
    <property type="match status" value="1"/>
</dbReference>
<evidence type="ECO:0000256" key="1">
    <source>
        <dbReference type="ARBA" id="ARBA00008106"/>
    </source>
</evidence>
<protein>
    <recommendedName>
        <fullName evidence="3">(S)-2-haloacid dehalogenase</fullName>
        <ecNumber evidence="3">3.8.1.2</ecNumber>
    </recommendedName>
    <alternativeName>
        <fullName evidence="3">2-haloalkanoic acid dehalogenase</fullName>
    </alternativeName>
    <alternativeName>
        <fullName evidence="3">Halocarboxylic acid halidohydrolase</fullName>
    </alternativeName>
    <alternativeName>
        <fullName evidence="3">L-2-haloacid dehalogenase</fullName>
    </alternativeName>
</protein>
<dbReference type="InterPro" id="IPR036412">
    <property type="entry name" value="HAD-like_sf"/>
</dbReference>
<dbReference type="SFLD" id="SFLDS00003">
    <property type="entry name" value="Haloacid_Dehalogenase"/>
    <property type="match status" value="1"/>
</dbReference>
<comment type="function">
    <text evidence="3">Catalyzes the hydrolytic dehalogenation of small (S)-2-haloalkanoic acids to yield the corresponding (R)-2-hydroxyalkanoic acids.</text>
</comment>
<dbReference type="InterPro" id="IPR006439">
    <property type="entry name" value="HAD-SF_hydro_IA"/>
</dbReference>
<dbReference type="InterPro" id="IPR023214">
    <property type="entry name" value="HAD_sf"/>
</dbReference>
<reference evidence="4 5" key="1">
    <citation type="submission" date="2023-04" db="EMBL/GenBank/DDBJ databases">
        <title>Marinoamorphus aggregata gen. nov., sp. Nov., isolate from tissue of brittle star Ophioplocus japonicus.</title>
        <authorList>
            <person name="Kawano K."/>
            <person name="Sawayama S."/>
            <person name="Nakagawa S."/>
        </authorList>
    </citation>
    <scope>NUCLEOTIDE SEQUENCE [LARGE SCALE GENOMIC DNA]</scope>
    <source>
        <strain evidence="4 5">NKW23</strain>
    </source>
</reference>
<dbReference type="PANTHER" id="PTHR43316:SF3">
    <property type="entry name" value="HALOACID DEHALOGENASE, TYPE II (AFU_ORTHOLOGUE AFUA_2G07750)-RELATED"/>
    <property type="match status" value="1"/>
</dbReference>
<comment type="caution">
    <text evidence="4">The sequence shown here is derived from an EMBL/GenBank/DDBJ whole genome shotgun (WGS) entry which is preliminary data.</text>
</comment>
<dbReference type="InterPro" id="IPR006328">
    <property type="entry name" value="2-HAD"/>
</dbReference>
<dbReference type="InterPro" id="IPR023198">
    <property type="entry name" value="PGP-like_dom2"/>
</dbReference>
<dbReference type="Pfam" id="PF00702">
    <property type="entry name" value="Hydrolase"/>
    <property type="match status" value="1"/>
</dbReference>
<dbReference type="PRINTS" id="PR00413">
    <property type="entry name" value="HADHALOGNASE"/>
</dbReference>
<dbReference type="NCBIfam" id="TIGR01428">
    <property type="entry name" value="HAD_type_II"/>
    <property type="match status" value="1"/>
</dbReference>
<dbReference type="EC" id="3.8.1.2" evidence="3"/>
<accession>A0ABQ6LQ06</accession>
<keyword evidence="2 3" id="KW-0378">Hydrolase</keyword>
<evidence type="ECO:0000313" key="5">
    <source>
        <dbReference type="Proteomes" id="UP001239909"/>
    </source>
</evidence>
<sequence length="235" mass="25143">MTIEAAIFDVFGTVVDWRRGVAEAVAPAFAARGIALAPERFADAWRAEYQPGMAPIRAGTRGYTPLDVLHRENLDRALVACGLGEIFDGPERDALNTAWEKLPPWPDSVPGIAAMRRRLLVAPCSNGSIALMARLARFGGLEWDAILGAEIAQTYKPEPEVYLRAAAALRLPPGQVVMVAAHNDDLAAARAAGLATAFVPRPAEHGPGQRSDLAPEADWDFVAPEMTALAERLAG</sequence>
<comment type="similarity">
    <text evidence="1 3">Belongs to the HAD-like hydrolase superfamily. S-2-haloalkanoic acid dehalogenase family.</text>
</comment>
<evidence type="ECO:0000313" key="4">
    <source>
        <dbReference type="EMBL" id="GMG82510.1"/>
    </source>
</evidence>
<comment type="catalytic activity">
    <reaction evidence="3">
        <text>an (S)-2-haloacid + H2O = a (2R)-2-hydroxycarboxylate + a halide anion + H(+)</text>
        <dbReference type="Rhea" id="RHEA:11192"/>
        <dbReference type="ChEBI" id="CHEBI:15377"/>
        <dbReference type="ChEBI" id="CHEBI:15378"/>
        <dbReference type="ChEBI" id="CHEBI:16042"/>
        <dbReference type="ChEBI" id="CHEBI:58314"/>
        <dbReference type="ChEBI" id="CHEBI:137405"/>
        <dbReference type="EC" id="3.8.1.2"/>
    </reaction>
</comment>
<organism evidence="4 5">
    <name type="scientific">Paralimibaculum aggregatum</name>
    <dbReference type="NCBI Taxonomy" id="3036245"/>
    <lineage>
        <taxon>Bacteria</taxon>
        <taxon>Pseudomonadati</taxon>
        <taxon>Pseudomonadota</taxon>
        <taxon>Alphaproteobacteria</taxon>
        <taxon>Rhodobacterales</taxon>
        <taxon>Paracoccaceae</taxon>
        <taxon>Paralimibaculum</taxon>
    </lineage>
</organism>